<comment type="catalytic activity">
    <reaction evidence="5">
        <text>pseudouridine(1915) in 23S rRNA + S-adenosyl-L-methionine = N(3)-methylpseudouridine(1915) in 23S rRNA + S-adenosyl-L-homocysteine + H(+)</text>
        <dbReference type="Rhea" id="RHEA:42752"/>
        <dbReference type="Rhea" id="RHEA-COMP:10221"/>
        <dbReference type="Rhea" id="RHEA-COMP:10222"/>
        <dbReference type="ChEBI" id="CHEBI:15378"/>
        <dbReference type="ChEBI" id="CHEBI:57856"/>
        <dbReference type="ChEBI" id="CHEBI:59789"/>
        <dbReference type="ChEBI" id="CHEBI:65314"/>
        <dbReference type="ChEBI" id="CHEBI:74486"/>
        <dbReference type="EC" id="2.1.1.177"/>
    </reaction>
</comment>
<evidence type="ECO:0000256" key="5">
    <source>
        <dbReference type="HAMAP-Rule" id="MF_00658"/>
    </source>
</evidence>
<evidence type="ECO:0000256" key="2">
    <source>
        <dbReference type="ARBA" id="ARBA00022679"/>
    </source>
</evidence>
<keyword evidence="2 5" id="KW-0808">Transferase</keyword>
<dbReference type="CDD" id="cd18081">
    <property type="entry name" value="RlmH-like"/>
    <property type="match status" value="1"/>
</dbReference>
<sequence>MKVKVIAVGTRMSGWVSEGIQDYLKRFPREFSIKFVEVPLGERPTKKGKSQYSAKAVTQEGQSILSALDPRERVIALDVKGESWSSETLAQHMENWQMEGDNVALLIGGPDGLSSECLFRAQQRWSLSALTLPHPLVRVLLVEQLYRGSTILKNHPYHK</sequence>
<keyword evidence="5" id="KW-0698">rRNA processing</keyword>
<dbReference type="GO" id="GO:0070038">
    <property type="term" value="F:rRNA (pseudouridine-N3-)-methyltransferase activity"/>
    <property type="evidence" value="ECO:0007669"/>
    <property type="project" value="UniProtKB-UniRule"/>
</dbReference>
<evidence type="ECO:0000256" key="4">
    <source>
        <dbReference type="ARBA" id="ARBA00038303"/>
    </source>
</evidence>
<gene>
    <name evidence="5" type="primary">rlmH</name>
    <name evidence="6" type="ORF">AB835_07265</name>
</gene>
<dbReference type="InterPro" id="IPR029026">
    <property type="entry name" value="tRNA_m1G_MTases_N"/>
</dbReference>
<dbReference type="PIRSF" id="PIRSF004505">
    <property type="entry name" value="MT_bac"/>
    <property type="match status" value="1"/>
</dbReference>
<comment type="function">
    <text evidence="5">Specifically methylates the pseudouridine at position 1915 (m3Psi1915) in 23S rRNA.</text>
</comment>
<dbReference type="Gene3D" id="3.40.1280.10">
    <property type="match status" value="1"/>
</dbReference>
<evidence type="ECO:0000313" key="6">
    <source>
        <dbReference type="EMBL" id="ODS23769.1"/>
    </source>
</evidence>
<evidence type="ECO:0000256" key="3">
    <source>
        <dbReference type="ARBA" id="ARBA00022691"/>
    </source>
</evidence>
<dbReference type="InterPro" id="IPR029028">
    <property type="entry name" value="Alpha/beta_knot_MTases"/>
</dbReference>
<comment type="subunit">
    <text evidence="5">Homodimer.</text>
</comment>
<protein>
    <recommendedName>
        <fullName evidence="5">Ribosomal RNA large subunit methyltransferase H</fullName>
        <ecNumber evidence="5">2.1.1.177</ecNumber>
    </recommendedName>
    <alternativeName>
        <fullName evidence="5">23S rRNA (pseudouridine1915-N3)-methyltransferase</fullName>
    </alternativeName>
    <alternativeName>
        <fullName evidence="5">23S rRNA m3Psi1915 methyltransferase</fullName>
    </alternativeName>
    <alternativeName>
        <fullName evidence="5">rRNA (pseudouridine-N3-)-methyltransferase RlmH</fullName>
    </alternativeName>
</protein>
<dbReference type="NCBIfam" id="TIGR00246">
    <property type="entry name" value="tRNA_RlmH_YbeA"/>
    <property type="match status" value="1"/>
</dbReference>
<dbReference type="EMBL" id="MDLC01000021">
    <property type="protein sequence ID" value="ODS23769.1"/>
    <property type="molecule type" value="Genomic_DNA"/>
</dbReference>
<keyword evidence="3 5" id="KW-0949">S-adenosyl-L-methionine</keyword>
<comment type="subcellular location">
    <subcellularLocation>
        <location evidence="5">Cytoplasm</location>
    </subcellularLocation>
</comment>
<comment type="caution">
    <text evidence="6">The sequence shown here is derived from an EMBL/GenBank/DDBJ whole genome shotgun (WGS) entry which is preliminary data.</text>
</comment>
<dbReference type="Proteomes" id="UP000242502">
    <property type="component" value="Unassembled WGS sequence"/>
</dbReference>
<dbReference type="STRING" id="62101.AB835_07265"/>
<organism evidence="6 7">
    <name type="scientific">Candidatus Endobugula sertula</name>
    <name type="common">Bugula neritina bacterial symbiont</name>
    <dbReference type="NCBI Taxonomy" id="62101"/>
    <lineage>
        <taxon>Bacteria</taxon>
        <taxon>Pseudomonadati</taxon>
        <taxon>Pseudomonadota</taxon>
        <taxon>Gammaproteobacteria</taxon>
        <taxon>Cellvibrionales</taxon>
        <taxon>Cellvibrionaceae</taxon>
        <taxon>Candidatus Endobugula</taxon>
    </lineage>
</organism>
<accession>A0A1D2QQ99</accession>
<name>A0A1D2QQ99_9GAMM</name>
<dbReference type="GO" id="GO:0005737">
    <property type="term" value="C:cytoplasm"/>
    <property type="evidence" value="ECO:0007669"/>
    <property type="project" value="UniProtKB-SubCell"/>
</dbReference>
<feature type="binding site" evidence="5">
    <location>
        <position position="77"/>
    </location>
    <ligand>
        <name>S-adenosyl-L-methionine</name>
        <dbReference type="ChEBI" id="CHEBI:59789"/>
    </ligand>
</feature>
<dbReference type="NCBIfam" id="NF000986">
    <property type="entry name" value="PRK00103.1-4"/>
    <property type="match status" value="1"/>
</dbReference>
<comment type="similarity">
    <text evidence="4 5">Belongs to the RNA methyltransferase RlmH family.</text>
</comment>
<keyword evidence="1 5" id="KW-0489">Methyltransferase</keyword>
<evidence type="ECO:0000313" key="7">
    <source>
        <dbReference type="Proteomes" id="UP000242502"/>
    </source>
</evidence>
<keyword evidence="5" id="KW-0963">Cytoplasm</keyword>
<feature type="binding site" evidence="5">
    <location>
        <begin position="127"/>
        <end position="132"/>
    </location>
    <ligand>
        <name>S-adenosyl-L-methionine</name>
        <dbReference type="ChEBI" id="CHEBI:59789"/>
    </ligand>
</feature>
<dbReference type="HAMAP" id="MF_00658">
    <property type="entry name" value="23SrRNA_methyltr_H"/>
    <property type="match status" value="1"/>
</dbReference>
<dbReference type="SUPFAM" id="SSF75217">
    <property type="entry name" value="alpha/beta knot"/>
    <property type="match status" value="1"/>
</dbReference>
<dbReference type="Pfam" id="PF02590">
    <property type="entry name" value="SPOUT_MTase"/>
    <property type="match status" value="1"/>
</dbReference>
<dbReference type="InterPro" id="IPR003742">
    <property type="entry name" value="RlmH-like"/>
</dbReference>
<reference evidence="6 7" key="1">
    <citation type="journal article" date="2016" name="Appl. Environ. Microbiol.">
        <title>Lack of Overt Genome Reduction in the Bryostatin-Producing Bryozoan Symbiont "Candidatus Endobugula sertula".</title>
        <authorList>
            <person name="Miller I.J."/>
            <person name="Vanee N."/>
            <person name="Fong S.S."/>
            <person name="Lim-Fong G.E."/>
            <person name="Kwan J.C."/>
        </authorList>
    </citation>
    <scope>NUCLEOTIDE SEQUENCE [LARGE SCALE GENOMIC DNA]</scope>
    <source>
        <strain evidence="6">AB1-4</strain>
    </source>
</reference>
<dbReference type="AlphaFoldDB" id="A0A1D2QQ99"/>
<evidence type="ECO:0000256" key="1">
    <source>
        <dbReference type="ARBA" id="ARBA00022603"/>
    </source>
</evidence>
<dbReference type="PANTHER" id="PTHR33603">
    <property type="entry name" value="METHYLTRANSFERASE"/>
    <property type="match status" value="1"/>
</dbReference>
<dbReference type="PANTHER" id="PTHR33603:SF1">
    <property type="entry name" value="RIBOSOMAL RNA LARGE SUBUNIT METHYLTRANSFERASE H"/>
    <property type="match status" value="1"/>
</dbReference>
<proteinExistence type="inferred from homology"/>
<dbReference type="EC" id="2.1.1.177" evidence="5"/>
<feature type="binding site" evidence="5">
    <location>
        <position position="108"/>
    </location>
    <ligand>
        <name>S-adenosyl-L-methionine</name>
        <dbReference type="ChEBI" id="CHEBI:59789"/>
    </ligand>
</feature>